<evidence type="ECO:0000256" key="5">
    <source>
        <dbReference type="ARBA" id="ARBA00022777"/>
    </source>
</evidence>
<dbReference type="CDD" id="cd17546">
    <property type="entry name" value="REC_hyHK_CKI1_RcsC-like"/>
    <property type="match status" value="1"/>
</dbReference>
<comment type="catalytic activity">
    <reaction evidence="1">
        <text>ATP + protein L-histidine = ADP + protein N-phospho-L-histidine.</text>
        <dbReference type="EC" id="2.7.13.3"/>
    </reaction>
</comment>
<dbReference type="PROSITE" id="PS50113">
    <property type="entry name" value="PAC"/>
    <property type="match status" value="1"/>
</dbReference>
<dbReference type="EC" id="2.7.13.3" evidence="2"/>
<dbReference type="PANTHER" id="PTHR43047:SF72">
    <property type="entry name" value="OSMOSENSING HISTIDINE PROTEIN KINASE SLN1"/>
    <property type="match status" value="1"/>
</dbReference>
<dbReference type="SMART" id="SM00448">
    <property type="entry name" value="REC"/>
    <property type="match status" value="1"/>
</dbReference>
<protein>
    <recommendedName>
        <fullName evidence="2">histidine kinase</fullName>
        <ecNumber evidence="2">2.7.13.3</ecNumber>
    </recommendedName>
</protein>
<name>A0A1H7LB99_9SPHI</name>
<dbReference type="PROSITE" id="PS50110">
    <property type="entry name" value="RESPONSE_REGULATORY"/>
    <property type="match status" value="1"/>
</dbReference>
<dbReference type="SUPFAM" id="SSF52172">
    <property type="entry name" value="CheY-like"/>
    <property type="match status" value="1"/>
</dbReference>
<feature type="domain" description="Response regulatory" evidence="8">
    <location>
        <begin position="683"/>
        <end position="797"/>
    </location>
</feature>
<reference evidence="11" key="1">
    <citation type="submission" date="2016-10" db="EMBL/GenBank/DDBJ databases">
        <authorList>
            <person name="Varghese N."/>
            <person name="Submissions S."/>
        </authorList>
    </citation>
    <scope>NUCLEOTIDE SEQUENCE [LARGE SCALE GENOMIC DNA]</scope>
    <source>
        <strain evidence="11">Jip14</strain>
    </source>
</reference>
<evidence type="ECO:0000313" key="10">
    <source>
        <dbReference type="EMBL" id="SEK96050.1"/>
    </source>
</evidence>
<dbReference type="InterPro" id="IPR000700">
    <property type="entry name" value="PAS-assoc_C"/>
</dbReference>
<dbReference type="InterPro" id="IPR035965">
    <property type="entry name" value="PAS-like_dom_sf"/>
</dbReference>
<dbReference type="InterPro" id="IPR036097">
    <property type="entry name" value="HisK_dim/P_sf"/>
</dbReference>
<keyword evidence="3 6" id="KW-0597">Phosphoprotein</keyword>
<dbReference type="InterPro" id="IPR000014">
    <property type="entry name" value="PAS"/>
</dbReference>
<dbReference type="GO" id="GO:0009927">
    <property type="term" value="F:histidine phosphotransfer kinase activity"/>
    <property type="evidence" value="ECO:0007669"/>
    <property type="project" value="TreeGrafter"/>
</dbReference>
<dbReference type="EMBL" id="FNZR01000003">
    <property type="protein sequence ID" value="SEK96050.1"/>
    <property type="molecule type" value="Genomic_DNA"/>
</dbReference>
<dbReference type="SUPFAM" id="SSF55785">
    <property type="entry name" value="PYP-like sensor domain (PAS domain)"/>
    <property type="match status" value="3"/>
</dbReference>
<dbReference type="SUPFAM" id="SSF55874">
    <property type="entry name" value="ATPase domain of HSP90 chaperone/DNA topoisomerase II/histidine kinase"/>
    <property type="match status" value="1"/>
</dbReference>
<evidence type="ECO:0000256" key="3">
    <source>
        <dbReference type="ARBA" id="ARBA00022553"/>
    </source>
</evidence>
<organism evidence="10 11">
    <name type="scientific">Parapedobacter koreensis</name>
    <dbReference type="NCBI Taxonomy" id="332977"/>
    <lineage>
        <taxon>Bacteria</taxon>
        <taxon>Pseudomonadati</taxon>
        <taxon>Bacteroidota</taxon>
        <taxon>Sphingobacteriia</taxon>
        <taxon>Sphingobacteriales</taxon>
        <taxon>Sphingobacteriaceae</taxon>
        <taxon>Parapedobacter</taxon>
    </lineage>
</organism>
<evidence type="ECO:0000256" key="2">
    <source>
        <dbReference type="ARBA" id="ARBA00012438"/>
    </source>
</evidence>
<dbReference type="SMART" id="SM00091">
    <property type="entry name" value="PAS"/>
    <property type="match status" value="2"/>
</dbReference>
<evidence type="ECO:0000259" key="7">
    <source>
        <dbReference type="PROSITE" id="PS50109"/>
    </source>
</evidence>
<dbReference type="PRINTS" id="PR00344">
    <property type="entry name" value="BCTRLSENSOR"/>
</dbReference>
<dbReference type="Pfam" id="PF00072">
    <property type="entry name" value="Response_reg"/>
    <property type="match status" value="1"/>
</dbReference>
<dbReference type="SMART" id="SM00387">
    <property type="entry name" value="HATPase_c"/>
    <property type="match status" value="1"/>
</dbReference>
<dbReference type="SMART" id="SM00388">
    <property type="entry name" value="HisKA"/>
    <property type="match status" value="1"/>
</dbReference>
<dbReference type="STRING" id="332977.SAMN05421740_103103"/>
<evidence type="ECO:0000259" key="8">
    <source>
        <dbReference type="PROSITE" id="PS50110"/>
    </source>
</evidence>
<accession>A0A1H7LB99</accession>
<keyword evidence="4" id="KW-0808">Transferase</keyword>
<dbReference type="InterPro" id="IPR003661">
    <property type="entry name" value="HisK_dim/P_dom"/>
</dbReference>
<dbReference type="InterPro" id="IPR003594">
    <property type="entry name" value="HATPase_dom"/>
</dbReference>
<evidence type="ECO:0000259" key="9">
    <source>
        <dbReference type="PROSITE" id="PS50113"/>
    </source>
</evidence>
<dbReference type="SMART" id="SM00086">
    <property type="entry name" value="PAC"/>
    <property type="match status" value="2"/>
</dbReference>
<evidence type="ECO:0000256" key="1">
    <source>
        <dbReference type="ARBA" id="ARBA00000085"/>
    </source>
</evidence>
<dbReference type="FunFam" id="3.30.565.10:FF:000010">
    <property type="entry name" value="Sensor histidine kinase RcsC"/>
    <property type="match status" value="1"/>
</dbReference>
<dbReference type="Gene3D" id="3.40.50.2300">
    <property type="match status" value="1"/>
</dbReference>
<feature type="modified residue" description="4-aspartylphosphate" evidence="6">
    <location>
        <position position="732"/>
    </location>
</feature>
<dbReference type="Pfam" id="PF02518">
    <property type="entry name" value="HATPase_c"/>
    <property type="match status" value="1"/>
</dbReference>
<dbReference type="GO" id="GO:0000155">
    <property type="term" value="F:phosphorelay sensor kinase activity"/>
    <property type="evidence" value="ECO:0007669"/>
    <property type="project" value="InterPro"/>
</dbReference>
<dbReference type="Gene3D" id="3.30.450.20">
    <property type="entry name" value="PAS domain"/>
    <property type="match status" value="3"/>
</dbReference>
<dbReference type="Pfam" id="PF08447">
    <property type="entry name" value="PAS_3"/>
    <property type="match status" value="1"/>
</dbReference>
<dbReference type="Pfam" id="PF00512">
    <property type="entry name" value="HisKA"/>
    <property type="match status" value="1"/>
</dbReference>
<evidence type="ECO:0000313" key="11">
    <source>
        <dbReference type="Proteomes" id="UP000198916"/>
    </source>
</evidence>
<dbReference type="CDD" id="cd00082">
    <property type="entry name" value="HisKA"/>
    <property type="match status" value="1"/>
</dbReference>
<dbReference type="CDD" id="cd00130">
    <property type="entry name" value="PAS"/>
    <property type="match status" value="1"/>
</dbReference>
<keyword evidence="5" id="KW-0418">Kinase</keyword>
<dbReference type="SUPFAM" id="SSF47384">
    <property type="entry name" value="Homodimeric domain of signal transducing histidine kinase"/>
    <property type="match status" value="1"/>
</dbReference>
<evidence type="ECO:0000256" key="6">
    <source>
        <dbReference type="PROSITE-ProRule" id="PRU00169"/>
    </source>
</evidence>
<dbReference type="PANTHER" id="PTHR43047">
    <property type="entry name" value="TWO-COMPONENT HISTIDINE PROTEIN KINASE"/>
    <property type="match status" value="1"/>
</dbReference>
<dbReference type="Gene3D" id="3.30.565.10">
    <property type="entry name" value="Histidine kinase-like ATPase, C-terminal domain"/>
    <property type="match status" value="1"/>
</dbReference>
<dbReference type="Gene3D" id="1.10.287.130">
    <property type="match status" value="1"/>
</dbReference>
<feature type="domain" description="Histidine kinase" evidence="7">
    <location>
        <begin position="436"/>
        <end position="656"/>
    </location>
</feature>
<gene>
    <name evidence="10" type="ORF">SAMN05421740_103103</name>
</gene>
<dbReference type="InterPro" id="IPR013655">
    <property type="entry name" value="PAS_fold_3"/>
</dbReference>
<dbReference type="PROSITE" id="PS50109">
    <property type="entry name" value="HIS_KIN"/>
    <property type="match status" value="1"/>
</dbReference>
<dbReference type="InterPro" id="IPR011006">
    <property type="entry name" value="CheY-like_superfamily"/>
</dbReference>
<dbReference type="InterPro" id="IPR001789">
    <property type="entry name" value="Sig_transdc_resp-reg_receiver"/>
</dbReference>
<feature type="domain" description="PAC" evidence="9">
    <location>
        <begin position="103"/>
        <end position="155"/>
    </location>
</feature>
<proteinExistence type="predicted"/>
<evidence type="ECO:0000256" key="4">
    <source>
        <dbReference type="ARBA" id="ARBA00022679"/>
    </source>
</evidence>
<dbReference type="AlphaFoldDB" id="A0A1H7LB99"/>
<dbReference type="NCBIfam" id="TIGR00229">
    <property type="entry name" value="sensory_box"/>
    <property type="match status" value="1"/>
</dbReference>
<sequence length="811" mass="91998">MFLTLLLPLLPALHPDNLLWYTMENFDQKDEQYTQEILHLAPFGIFKLDLAGNAYFISKTWEDIAGIGAKASFGKGWHSALFAEDIPAVNAAIAAVTEQKPAVAFRYRIKHAHHGVRFCSMELRLIRDDQGAGTYLVGYVQDVTEEHLAHEKLVETENRQRELNTYLASLIASIEDIVLEIDGHKRFRNVWAKDETPLFLPKELLIGKTVAEVFKSAEMLFSSPINDAIRTGETQEIEYKHIDPAIDKWYKAKITVVSNDPNPECQRLALTIQDITNRIKQEQALKQTKALLERTNQILESSQKLSNTGGWEFDVLTGEMFWTKQTKLIFEVADNDTEVINYQDILTLCDPGYDYIFDQHIRRSLERQEPHDFIFRIRDRKWLRSIGSPVVENNKVVKLRGATMDITEQMKATQELLEAKNKAEEAARAKTDFLSVMSHEIRTPLNGIIGISNLLKMNRFQDHQIYVDNLIFSADHLLQLINDILDLTKIDSDNVELVQNEVNLNELLQGITNQFNSLAESKGIDLISFIDPQIPEKIIADAVRLNQILNNLISNALKYTDTGEVTITLQALSCDEQQVAIRFTIKDTGIGIPKEYHETVFDSFKQVQQPASRRHSGTGLGLAITKKLVELHNSRITMESSIGKGTTFSFDITFELPQDDLLVDQSDVRSSVATYANKLGDLRVLLVEDNPINAMVAQKQLVYFGIVPDCAYDGIEALSLLKNNTYHIAFIDLHMPGMDGHALSEFVRKQYPATHIVISTADIMGDIRVKLSKIKTYDILNKPIVLEKLLIFLLKVAEQHNIIHMEATLDE</sequence>
<dbReference type="InterPro" id="IPR005467">
    <property type="entry name" value="His_kinase_dom"/>
</dbReference>
<dbReference type="CDD" id="cd16922">
    <property type="entry name" value="HATPase_EvgS-ArcB-TorS-like"/>
    <property type="match status" value="1"/>
</dbReference>
<dbReference type="Proteomes" id="UP000198916">
    <property type="component" value="Unassembled WGS sequence"/>
</dbReference>
<dbReference type="InterPro" id="IPR001610">
    <property type="entry name" value="PAC"/>
</dbReference>
<keyword evidence="11" id="KW-1185">Reference proteome</keyword>
<dbReference type="GO" id="GO:0005886">
    <property type="term" value="C:plasma membrane"/>
    <property type="evidence" value="ECO:0007669"/>
    <property type="project" value="TreeGrafter"/>
</dbReference>
<dbReference type="InterPro" id="IPR004358">
    <property type="entry name" value="Sig_transdc_His_kin-like_C"/>
</dbReference>
<dbReference type="InterPro" id="IPR036890">
    <property type="entry name" value="HATPase_C_sf"/>
</dbReference>